<evidence type="ECO:0000313" key="1">
    <source>
        <dbReference type="EMBL" id="CNU03197.1"/>
    </source>
</evidence>
<name>A0A655C9A8_SALET</name>
<dbReference type="Proteomes" id="UP000039541">
    <property type="component" value="Unassembled WGS sequence"/>
</dbReference>
<sequence>MGLRGLQQPVQKSLMLRGAAFTVEVLSQMPVRGVEDAHNCSMQKKRERDYTRHPFHFWAQFTAGTR</sequence>
<reference evidence="1 2" key="1">
    <citation type="submission" date="2015-03" db="EMBL/GenBank/DDBJ databases">
        <authorList>
            <consortium name="Pathogen Informatics"/>
        </authorList>
    </citation>
    <scope>NUCLEOTIDE SEQUENCE [LARGE SCALE GENOMIC DNA]</scope>
    <source>
        <strain evidence="1 2">3476</strain>
    </source>
</reference>
<dbReference type="EMBL" id="CQPC01000017">
    <property type="protein sequence ID" value="CNU03197.1"/>
    <property type="molecule type" value="Genomic_DNA"/>
</dbReference>
<protein>
    <submittedName>
        <fullName evidence="1">Uncharacterized protein</fullName>
    </submittedName>
</protein>
<dbReference type="AlphaFoldDB" id="A0A655C9A8"/>
<evidence type="ECO:0000313" key="2">
    <source>
        <dbReference type="Proteomes" id="UP000039541"/>
    </source>
</evidence>
<organism evidence="1 2">
    <name type="scientific">Salmonella enterica subsp. enterica serovar Bovismorbificans</name>
    <dbReference type="NCBI Taxonomy" id="58097"/>
    <lineage>
        <taxon>Bacteria</taxon>
        <taxon>Pseudomonadati</taxon>
        <taxon>Pseudomonadota</taxon>
        <taxon>Gammaproteobacteria</taxon>
        <taxon>Enterobacterales</taxon>
        <taxon>Enterobacteriaceae</taxon>
        <taxon>Salmonella</taxon>
    </lineage>
</organism>
<gene>
    <name evidence="1" type="ORF">ERS008202_01701</name>
</gene>
<accession>A0A655C9A8</accession>
<proteinExistence type="predicted"/>